<comment type="caution">
    <text evidence="12">The sequence shown here is derived from an EMBL/GenBank/DDBJ whole genome shotgun (WGS) entry which is preliminary data.</text>
</comment>
<dbReference type="AlphaFoldDB" id="A0A3E2TMJ3"/>
<dbReference type="InterPro" id="IPR049557">
    <property type="entry name" value="Transketolase_CS"/>
</dbReference>
<dbReference type="Pfam" id="PF02779">
    <property type="entry name" value="Transket_pyr"/>
    <property type="match status" value="1"/>
</dbReference>
<dbReference type="PANTHER" id="PTHR43322">
    <property type="entry name" value="1-D-DEOXYXYLULOSE 5-PHOSPHATE SYNTHASE-RELATED"/>
    <property type="match status" value="1"/>
</dbReference>
<evidence type="ECO:0000256" key="1">
    <source>
        <dbReference type="ARBA" id="ARBA00004980"/>
    </source>
</evidence>
<dbReference type="Proteomes" id="UP000260773">
    <property type="component" value="Unassembled WGS sequence"/>
</dbReference>
<evidence type="ECO:0000256" key="9">
    <source>
        <dbReference type="ARBA" id="ARBA00023229"/>
    </source>
</evidence>
<dbReference type="InterPro" id="IPR009014">
    <property type="entry name" value="Transketo_C/PFOR_II"/>
</dbReference>
<proteinExistence type="inferred from homology"/>
<dbReference type="EC" id="2.2.1.7" evidence="10"/>
<evidence type="ECO:0000256" key="7">
    <source>
        <dbReference type="ARBA" id="ARBA00022977"/>
    </source>
</evidence>
<feature type="binding site" evidence="10">
    <location>
        <position position="175"/>
    </location>
    <ligand>
        <name>Mg(2+)</name>
        <dbReference type="ChEBI" id="CHEBI:18420"/>
    </ligand>
</feature>
<feature type="binding site" evidence="10">
    <location>
        <begin position="115"/>
        <end position="117"/>
    </location>
    <ligand>
        <name>thiamine diphosphate</name>
        <dbReference type="ChEBI" id="CHEBI:58937"/>
    </ligand>
</feature>
<dbReference type="HAMAP" id="MF_00315">
    <property type="entry name" value="DXP_synth"/>
    <property type="match status" value="1"/>
</dbReference>
<dbReference type="CDD" id="cd07033">
    <property type="entry name" value="TPP_PYR_DXS_TK_like"/>
    <property type="match status" value="1"/>
</dbReference>
<dbReference type="GO" id="GO:0019288">
    <property type="term" value="P:isopentenyl diphosphate biosynthetic process, methylerythritol 4-phosphate pathway"/>
    <property type="evidence" value="ECO:0007669"/>
    <property type="project" value="TreeGrafter"/>
</dbReference>
<evidence type="ECO:0000256" key="6">
    <source>
        <dbReference type="ARBA" id="ARBA00022842"/>
    </source>
</evidence>
<keyword evidence="6 10" id="KW-0460">Magnesium</keyword>
<accession>A0A3E2TMJ3</accession>
<feature type="binding site" evidence="10">
    <location>
        <position position="74"/>
    </location>
    <ligand>
        <name>thiamine diphosphate</name>
        <dbReference type="ChEBI" id="CHEBI:58937"/>
    </ligand>
</feature>
<dbReference type="InterPro" id="IPR029061">
    <property type="entry name" value="THDP-binding"/>
</dbReference>
<dbReference type="PANTHER" id="PTHR43322:SF5">
    <property type="entry name" value="1-DEOXY-D-XYLULOSE-5-PHOSPHATE SYNTHASE, CHLOROPLASTIC"/>
    <property type="match status" value="1"/>
</dbReference>
<dbReference type="GO" id="GO:0030976">
    <property type="term" value="F:thiamine pyrophosphate binding"/>
    <property type="evidence" value="ECO:0007669"/>
    <property type="project" value="UniProtKB-UniRule"/>
</dbReference>
<dbReference type="SUPFAM" id="SSF52518">
    <property type="entry name" value="Thiamin diphosphate-binding fold (THDP-binding)"/>
    <property type="match status" value="2"/>
</dbReference>
<dbReference type="NCBIfam" id="NF003933">
    <property type="entry name" value="PRK05444.2-2"/>
    <property type="match status" value="1"/>
</dbReference>
<feature type="binding site" evidence="10">
    <location>
        <position position="286"/>
    </location>
    <ligand>
        <name>thiamine diphosphate</name>
        <dbReference type="ChEBI" id="CHEBI:58937"/>
    </ligand>
</feature>
<dbReference type="InterPro" id="IPR020826">
    <property type="entry name" value="Transketolase_BS"/>
</dbReference>
<dbReference type="CDD" id="cd02007">
    <property type="entry name" value="TPP_DXS"/>
    <property type="match status" value="1"/>
</dbReference>
<feature type="binding site" evidence="10">
    <location>
        <position position="146"/>
    </location>
    <ligand>
        <name>Mg(2+)</name>
        <dbReference type="ChEBI" id="CHEBI:18420"/>
    </ligand>
</feature>
<dbReference type="GO" id="GO:0008661">
    <property type="term" value="F:1-deoxy-D-xylulose-5-phosphate synthase activity"/>
    <property type="evidence" value="ECO:0007669"/>
    <property type="project" value="UniProtKB-UniRule"/>
</dbReference>
<evidence type="ECO:0000256" key="4">
    <source>
        <dbReference type="ARBA" id="ARBA00022679"/>
    </source>
</evidence>
<feature type="binding site" evidence="10">
    <location>
        <position position="366"/>
    </location>
    <ligand>
        <name>thiamine diphosphate</name>
        <dbReference type="ChEBI" id="CHEBI:58937"/>
    </ligand>
</feature>
<comment type="similarity">
    <text evidence="2 10">Belongs to the transketolase family. DXPS subfamily.</text>
</comment>
<dbReference type="InterPro" id="IPR033248">
    <property type="entry name" value="Transketolase_C"/>
</dbReference>
<sequence>MSEYLDRINEANDIKKIEPEAYDALASEIRSFIIESVSEHGGHLASNLGVVELTMALHLCMDFPNDKLIWDVGHQAYTHKLLTGRKEDFSGLRTFGGMSGFPKHKESPCDAFDTGHSSTSISAALGYARARDLKGEDRTVVAVIGDGSLTGGMAYEALNNVSHLKSNMIIVLNDNKMSISENVGGLSKHLTALRTRESYMDFKMDVEKKLKQIPHVGDSVARSVKKSKDSIRQLFVKGGFFEDFGIKYIGPIDGHDIKEMVRVLNALKRLNEPVVMHVVTQKGRGYMPAEKNPSAFHGVGSFDIATGESLAGKSLTYTSVFSKTICRLGKAHPDVVTICAAMPDGTGLTAFKKHFPGRFFDVGIAEQHAVTFAAGLAAGGMHPFVAVYSSFLQRAYDQIIHDVCIQNLPVVFCVDRAGLVGADGETHQGIFDLSYLSMIPNMTVCAPKNKYELYDMLYFAYQYHGPIAIRYPRGSAYEGFKNMRPPIEYGKSERMFEGEKIALVAVGSMVQTAVQVREKLLDKGINATVVNARFVCPLDTECLDRLSRDHQWIVTMEENVLKGGFGEACGDYLLAKHEDVRLIHVGVPDVYVEHGGVDQLKKTLHMDADSIVERICSAMSDADD</sequence>
<keyword evidence="7 10" id="KW-0784">Thiamine biosynthesis</keyword>
<feature type="binding site" evidence="10">
    <location>
        <begin position="147"/>
        <end position="148"/>
    </location>
    <ligand>
        <name>thiamine diphosphate</name>
        <dbReference type="ChEBI" id="CHEBI:58937"/>
    </ligand>
</feature>
<evidence type="ECO:0000256" key="8">
    <source>
        <dbReference type="ARBA" id="ARBA00023052"/>
    </source>
</evidence>
<dbReference type="PROSITE" id="PS00802">
    <property type="entry name" value="TRANSKETOLASE_2"/>
    <property type="match status" value="1"/>
</dbReference>
<feature type="domain" description="Transketolase-like pyrimidine-binding" evidence="11">
    <location>
        <begin position="315"/>
        <end position="479"/>
    </location>
</feature>
<dbReference type="GO" id="GO:0016114">
    <property type="term" value="P:terpenoid biosynthetic process"/>
    <property type="evidence" value="ECO:0007669"/>
    <property type="project" value="UniProtKB-UniRule"/>
</dbReference>
<dbReference type="GO" id="GO:0000287">
    <property type="term" value="F:magnesium ion binding"/>
    <property type="evidence" value="ECO:0007669"/>
    <property type="project" value="UniProtKB-UniRule"/>
</dbReference>
<comment type="pathway">
    <text evidence="1 10">Metabolic intermediate biosynthesis; 1-deoxy-D-xylulose 5-phosphate biosynthesis; 1-deoxy-D-xylulose 5-phosphate from D-glyceraldehyde 3-phosphate and pyruvate: step 1/1.</text>
</comment>
<protein>
    <recommendedName>
        <fullName evidence="10">1-deoxy-D-xylulose-5-phosphate synthase</fullName>
        <ecNumber evidence="10">2.2.1.7</ecNumber>
    </recommendedName>
    <alternativeName>
        <fullName evidence="10">1-deoxyxylulose-5-phosphate synthase</fullName>
        <shortName evidence="10">DXP synthase</shortName>
        <shortName evidence="10">DXPS</shortName>
    </alternativeName>
</protein>
<evidence type="ECO:0000256" key="2">
    <source>
        <dbReference type="ARBA" id="ARBA00011081"/>
    </source>
</evidence>
<dbReference type="PROSITE" id="PS00801">
    <property type="entry name" value="TRANSKETOLASE_1"/>
    <property type="match status" value="1"/>
</dbReference>
<evidence type="ECO:0000256" key="5">
    <source>
        <dbReference type="ARBA" id="ARBA00022723"/>
    </source>
</evidence>
<gene>
    <name evidence="10 12" type="primary">dxs</name>
    <name evidence="12" type="ORF">DW070_10180</name>
</gene>
<comment type="cofactor">
    <cofactor evidence="10">
        <name>Mg(2+)</name>
        <dbReference type="ChEBI" id="CHEBI:18420"/>
    </cofactor>
    <text evidence="10">Binds 1 Mg(2+) ion per subunit.</text>
</comment>
<dbReference type="RefSeq" id="WP_117528554.1">
    <property type="nucleotide sequence ID" value="NZ_JAQDKA010000020.1"/>
</dbReference>
<keyword evidence="4 10" id="KW-0808">Transferase</keyword>
<dbReference type="SMART" id="SM00861">
    <property type="entry name" value="Transket_pyr"/>
    <property type="match status" value="1"/>
</dbReference>
<evidence type="ECO:0000259" key="11">
    <source>
        <dbReference type="SMART" id="SM00861"/>
    </source>
</evidence>
<evidence type="ECO:0000313" key="13">
    <source>
        <dbReference type="Proteomes" id="UP000260773"/>
    </source>
</evidence>
<dbReference type="UniPathway" id="UPA00064">
    <property type="reaction ID" value="UER00091"/>
</dbReference>
<dbReference type="NCBIfam" id="TIGR00204">
    <property type="entry name" value="dxs"/>
    <property type="match status" value="1"/>
</dbReference>
<dbReference type="FunFam" id="3.40.50.970:FF:000005">
    <property type="entry name" value="1-deoxy-D-xylulose-5-phosphate synthase"/>
    <property type="match status" value="1"/>
</dbReference>
<organism evidence="12 13">
    <name type="scientific">Coprococcus catus</name>
    <dbReference type="NCBI Taxonomy" id="116085"/>
    <lineage>
        <taxon>Bacteria</taxon>
        <taxon>Bacillati</taxon>
        <taxon>Bacillota</taxon>
        <taxon>Clostridia</taxon>
        <taxon>Lachnospirales</taxon>
        <taxon>Lachnospiraceae</taxon>
        <taxon>Coprococcus</taxon>
    </lineage>
</organism>
<dbReference type="SUPFAM" id="SSF52922">
    <property type="entry name" value="TK C-terminal domain-like"/>
    <property type="match status" value="1"/>
</dbReference>
<comment type="cofactor">
    <cofactor evidence="10">
        <name>thiamine diphosphate</name>
        <dbReference type="ChEBI" id="CHEBI:58937"/>
    </cofactor>
    <text evidence="10">Binds 1 thiamine pyrophosphate per subunit.</text>
</comment>
<reference evidence="12 13" key="1">
    <citation type="submission" date="2018-08" db="EMBL/GenBank/DDBJ databases">
        <title>A genome reference for cultivated species of the human gut microbiota.</title>
        <authorList>
            <person name="Zou Y."/>
            <person name="Xue W."/>
            <person name="Luo G."/>
        </authorList>
    </citation>
    <scope>NUCLEOTIDE SEQUENCE [LARGE SCALE GENOMIC DNA]</scope>
    <source>
        <strain evidence="12 13">AF45-17</strain>
    </source>
</reference>
<dbReference type="GO" id="GO:0005829">
    <property type="term" value="C:cytosol"/>
    <property type="evidence" value="ECO:0007669"/>
    <property type="project" value="TreeGrafter"/>
</dbReference>
<comment type="subunit">
    <text evidence="3 10">Homodimer.</text>
</comment>
<dbReference type="InterPro" id="IPR005477">
    <property type="entry name" value="Dxylulose-5-P_synthase"/>
</dbReference>
<dbReference type="Gene3D" id="3.40.50.970">
    <property type="match status" value="2"/>
</dbReference>
<keyword evidence="9 10" id="KW-0414">Isoprene biosynthesis</keyword>
<dbReference type="Pfam" id="PF02780">
    <property type="entry name" value="Transketolase_C"/>
    <property type="match status" value="1"/>
</dbReference>
<keyword evidence="8 10" id="KW-0786">Thiamine pyrophosphate</keyword>
<dbReference type="GO" id="GO:0009228">
    <property type="term" value="P:thiamine biosynthetic process"/>
    <property type="evidence" value="ECO:0007669"/>
    <property type="project" value="UniProtKB-UniRule"/>
</dbReference>
<dbReference type="Pfam" id="PF13292">
    <property type="entry name" value="DXP_synthase_N"/>
    <property type="match status" value="1"/>
</dbReference>
<feature type="binding site" evidence="10">
    <location>
        <position position="175"/>
    </location>
    <ligand>
        <name>thiamine diphosphate</name>
        <dbReference type="ChEBI" id="CHEBI:58937"/>
    </ligand>
</feature>
<evidence type="ECO:0000256" key="3">
    <source>
        <dbReference type="ARBA" id="ARBA00011738"/>
    </source>
</evidence>
<keyword evidence="5 10" id="KW-0479">Metal-binding</keyword>
<name>A0A3E2TMJ3_9FIRM</name>
<evidence type="ECO:0000313" key="12">
    <source>
        <dbReference type="EMBL" id="RGB79517.1"/>
    </source>
</evidence>
<comment type="catalytic activity">
    <reaction evidence="10">
        <text>D-glyceraldehyde 3-phosphate + pyruvate + H(+) = 1-deoxy-D-xylulose 5-phosphate + CO2</text>
        <dbReference type="Rhea" id="RHEA:12605"/>
        <dbReference type="ChEBI" id="CHEBI:15361"/>
        <dbReference type="ChEBI" id="CHEBI:15378"/>
        <dbReference type="ChEBI" id="CHEBI:16526"/>
        <dbReference type="ChEBI" id="CHEBI:57792"/>
        <dbReference type="ChEBI" id="CHEBI:59776"/>
        <dbReference type="EC" id="2.2.1.7"/>
    </reaction>
</comment>
<dbReference type="InterPro" id="IPR005475">
    <property type="entry name" value="Transketolase-like_Pyr-bd"/>
</dbReference>
<dbReference type="Gene3D" id="3.40.50.920">
    <property type="match status" value="1"/>
</dbReference>
<evidence type="ECO:0000256" key="10">
    <source>
        <dbReference type="HAMAP-Rule" id="MF_00315"/>
    </source>
</evidence>
<dbReference type="EMBL" id="QVEP01000024">
    <property type="protein sequence ID" value="RGB79517.1"/>
    <property type="molecule type" value="Genomic_DNA"/>
</dbReference>
<comment type="function">
    <text evidence="10">Catalyzes the acyloin condensation reaction between C atoms 2 and 3 of pyruvate and glyceraldehyde 3-phosphate to yield 1-deoxy-D-xylulose-5-phosphate (DXP).</text>
</comment>